<dbReference type="EMBL" id="MU267938">
    <property type="protein sequence ID" value="KAH7907106.1"/>
    <property type="molecule type" value="Genomic_DNA"/>
</dbReference>
<dbReference type="Proteomes" id="UP000790377">
    <property type="component" value="Unassembled WGS sequence"/>
</dbReference>
<reference evidence="1" key="1">
    <citation type="journal article" date="2021" name="New Phytol.">
        <title>Evolutionary innovations through gain and loss of genes in the ectomycorrhizal Boletales.</title>
        <authorList>
            <person name="Wu G."/>
            <person name="Miyauchi S."/>
            <person name="Morin E."/>
            <person name="Kuo A."/>
            <person name="Drula E."/>
            <person name="Varga T."/>
            <person name="Kohler A."/>
            <person name="Feng B."/>
            <person name="Cao Y."/>
            <person name="Lipzen A."/>
            <person name="Daum C."/>
            <person name="Hundley H."/>
            <person name="Pangilinan J."/>
            <person name="Johnson J."/>
            <person name="Barry K."/>
            <person name="LaButti K."/>
            <person name="Ng V."/>
            <person name="Ahrendt S."/>
            <person name="Min B."/>
            <person name="Choi I.G."/>
            <person name="Park H."/>
            <person name="Plett J.M."/>
            <person name="Magnuson J."/>
            <person name="Spatafora J.W."/>
            <person name="Nagy L.G."/>
            <person name="Henrissat B."/>
            <person name="Grigoriev I.V."/>
            <person name="Yang Z.L."/>
            <person name="Xu J."/>
            <person name="Martin F.M."/>
        </authorList>
    </citation>
    <scope>NUCLEOTIDE SEQUENCE</scope>
    <source>
        <strain evidence="1">ATCC 28755</strain>
    </source>
</reference>
<gene>
    <name evidence="1" type="ORF">BJ138DRAFT_1015067</name>
</gene>
<proteinExistence type="predicted"/>
<name>A0ACB8A1T1_9AGAM</name>
<feature type="non-terminal residue" evidence="1">
    <location>
        <position position="1"/>
    </location>
</feature>
<evidence type="ECO:0000313" key="1">
    <source>
        <dbReference type="EMBL" id="KAH7907106.1"/>
    </source>
</evidence>
<comment type="caution">
    <text evidence="1">The sequence shown here is derived from an EMBL/GenBank/DDBJ whole genome shotgun (WGS) entry which is preliminary data.</text>
</comment>
<sequence length="131" mass="14590">LKIYTKCGAKNVAHAWTDSVDNIAAVSHIAIQAYENMIGPQSRAIPQDLAALQSKRFLFIPSSSFKCALHTHPSQTHDNHTLKPLDYELYKSLRANLPKVLAVTKLMSGKFRARKGVNSRQITSNGDEEEQ</sequence>
<accession>A0ACB8A1T1</accession>
<protein>
    <submittedName>
        <fullName evidence="1">Uncharacterized protein</fullName>
    </submittedName>
</protein>
<organism evidence="1 2">
    <name type="scientific">Hygrophoropsis aurantiaca</name>
    <dbReference type="NCBI Taxonomy" id="72124"/>
    <lineage>
        <taxon>Eukaryota</taxon>
        <taxon>Fungi</taxon>
        <taxon>Dikarya</taxon>
        <taxon>Basidiomycota</taxon>
        <taxon>Agaricomycotina</taxon>
        <taxon>Agaricomycetes</taxon>
        <taxon>Agaricomycetidae</taxon>
        <taxon>Boletales</taxon>
        <taxon>Coniophorineae</taxon>
        <taxon>Hygrophoropsidaceae</taxon>
        <taxon>Hygrophoropsis</taxon>
    </lineage>
</organism>
<keyword evidence="2" id="KW-1185">Reference proteome</keyword>
<evidence type="ECO:0000313" key="2">
    <source>
        <dbReference type="Proteomes" id="UP000790377"/>
    </source>
</evidence>